<evidence type="ECO:0000313" key="2">
    <source>
        <dbReference type="EMBL" id="KDQ61001.1"/>
    </source>
</evidence>
<evidence type="ECO:0000313" key="3">
    <source>
        <dbReference type="Proteomes" id="UP000027265"/>
    </source>
</evidence>
<dbReference type="STRING" id="933084.A0A067QEH7"/>
<feature type="region of interest" description="Disordered" evidence="1">
    <location>
        <begin position="566"/>
        <end position="672"/>
    </location>
</feature>
<feature type="compositionally biased region" description="Low complexity" evidence="1">
    <location>
        <begin position="94"/>
        <end position="105"/>
    </location>
</feature>
<keyword evidence="3" id="KW-1185">Reference proteome</keyword>
<feature type="compositionally biased region" description="Low complexity" evidence="1">
    <location>
        <begin position="581"/>
        <end position="593"/>
    </location>
</feature>
<feature type="compositionally biased region" description="Polar residues" evidence="1">
    <location>
        <begin position="650"/>
        <end position="662"/>
    </location>
</feature>
<feature type="compositionally biased region" description="Acidic residues" evidence="1">
    <location>
        <begin position="595"/>
        <end position="609"/>
    </location>
</feature>
<feature type="region of interest" description="Disordered" evidence="1">
    <location>
        <begin position="472"/>
        <end position="542"/>
    </location>
</feature>
<dbReference type="EMBL" id="KL197713">
    <property type="protein sequence ID" value="KDQ61001.1"/>
    <property type="molecule type" value="Genomic_DNA"/>
</dbReference>
<protein>
    <submittedName>
        <fullName evidence="2">Uncharacterized protein</fullName>
    </submittedName>
</protein>
<feature type="region of interest" description="Disordered" evidence="1">
    <location>
        <begin position="254"/>
        <end position="303"/>
    </location>
</feature>
<reference evidence="3" key="1">
    <citation type="journal article" date="2014" name="Proc. Natl. Acad. Sci. U.S.A.">
        <title>Extensive sampling of basidiomycete genomes demonstrates inadequacy of the white-rot/brown-rot paradigm for wood decay fungi.</title>
        <authorList>
            <person name="Riley R."/>
            <person name="Salamov A.A."/>
            <person name="Brown D.W."/>
            <person name="Nagy L.G."/>
            <person name="Floudas D."/>
            <person name="Held B.W."/>
            <person name="Levasseur A."/>
            <person name="Lombard V."/>
            <person name="Morin E."/>
            <person name="Otillar R."/>
            <person name="Lindquist E.A."/>
            <person name="Sun H."/>
            <person name="LaButti K.M."/>
            <person name="Schmutz J."/>
            <person name="Jabbour D."/>
            <person name="Luo H."/>
            <person name="Baker S.E."/>
            <person name="Pisabarro A.G."/>
            <person name="Walton J.D."/>
            <person name="Blanchette R.A."/>
            <person name="Henrissat B."/>
            <person name="Martin F."/>
            <person name="Cullen D."/>
            <person name="Hibbett D.S."/>
            <person name="Grigoriev I.V."/>
        </authorList>
    </citation>
    <scope>NUCLEOTIDE SEQUENCE [LARGE SCALE GENOMIC DNA]</scope>
    <source>
        <strain evidence="3">MUCL 33604</strain>
    </source>
</reference>
<name>A0A067QEH7_9AGAM</name>
<dbReference type="AlphaFoldDB" id="A0A067QEH7"/>
<gene>
    <name evidence="2" type="ORF">JAAARDRAFT_569526</name>
</gene>
<dbReference type="Proteomes" id="UP000027265">
    <property type="component" value="Unassembled WGS sequence"/>
</dbReference>
<accession>A0A067QEH7</accession>
<sequence length="768" mass="81010">MDSGQDEVPNPTSHVTPIFSNECDTSNTTIPMQVSQIVPSMNIDAMDTLTSPSTSERVSAPSFLPDFPSTTGLFGMDDRHTMHRGGLHPSPGMSTTSSGLSHSSSPAVNGLSPPFSVGTSSLASALDDLTAPIHAQSDSSTSSLALVNSISQMDFMSTGSGPSTSAADLDFMFPPSNYEGDGRAVGKEPSPEVPGGPHLMVVGNILKNIAHTAGSASDACSRGESDEANMRIDELRRTIALVAELIAATRLADANSPPLDQSSPDAQALSATTSTHNSPPTVVGVGDVSRHPSPPNHFTPPAAPAPVAMDMQNSLDLSDNSRKRCASSLGGDRVVKALKFTKEEDPPANIPATPVRSTISMSASQILASTPSPPLLSGSAMVDSAVISAFLPSAPASRPVSRPPSPAGLMHSELNLLQQQQSHTLSNYSLHMNLPSSSVLPPVDLNSPPASASSMAATHMMTQFTNAALPWPEPGSSFPHHQHTLSGGLDGIHLQGLSMPGPSTSSHLTGSPPFTSPMQTQMSRPPVPGTSASASASPARPQIVRPTRSLSVSNYVQPFALGVSDTAASDVHDRRQSRPTPLSASQSPGSSPPEQENEVDGDYDSDGEWEYVQSHQGSSGAGFPPRGYGRDAPDPYGTRSSLVYGGRENGSLSNSSTENAATSGGGQGNEMPQEYRADVDRIFFEFLNKICSNLDAMDAKGEPIHQTLMAKKMQRLDESPDFRPFKFRIQAFTNAFLEEVSFPPVGLMVQFHLSNSLRSKDTRRKRFR</sequence>
<organism evidence="2 3">
    <name type="scientific">Jaapia argillacea MUCL 33604</name>
    <dbReference type="NCBI Taxonomy" id="933084"/>
    <lineage>
        <taxon>Eukaryota</taxon>
        <taxon>Fungi</taxon>
        <taxon>Dikarya</taxon>
        <taxon>Basidiomycota</taxon>
        <taxon>Agaricomycotina</taxon>
        <taxon>Agaricomycetes</taxon>
        <taxon>Agaricomycetidae</taxon>
        <taxon>Jaapiales</taxon>
        <taxon>Jaapiaceae</taxon>
        <taxon>Jaapia</taxon>
    </lineage>
</organism>
<feature type="region of interest" description="Disordered" evidence="1">
    <location>
        <begin position="1"/>
        <end position="26"/>
    </location>
</feature>
<feature type="compositionally biased region" description="Pro residues" evidence="1">
    <location>
        <begin position="292"/>
        <end position="303"/>
    </location>
</feature>
<dbReference type="HOGENOM" id="CLU_363708_0_0_1"/>
<dbReference type="InParanoid" id="A0A067QEH7"/>
<feature type="compositionally biased region" description="Polar residues" evidence="1">
    <location>
        <begin position="258"/>
        <end position="280"/>
    </location>
</feature>
<feature type="compositionally biased region" description="Low complexity" evidence="1">
    <location>
        <begin position="529"/>
        <end position="539"/>
    </location>
</feature>
<feature type="region of interest" description="Disordered" evidence="1">
    <location>
        <begin position="76"/>
        <end position="112"/>
    </location>
</feature>
<feature type="compositionally biased region" description="Polar residues" evidence="1">
    <location>
        <begin position="10"/>
        <end position="26"/>
    </location>
</feature>
<dbReference type="OrthoDB" id="5593376at2759"/>
<evidence type="ECO:0000256" key="1">
    <source>
        <dbReference type="SAM" id="MobiDB-lite"/>
    </source>
</evidence>
<feature type="compositionally biased region" description="Polar residues" evidence="1">
    <location>
        <begin position="501"/>
        <end position="523"/>
    </location>
</feature>
<proteinExistence type="predicted"/>